<dbReference type="Pfam" id="PF18951">
    <property type="entry name" value="DUF5695"/>
    <property type="match status" value="1"/>
</dbReference>
<dbReference type="EMBL" id="LGRX02035215">
    <property type="protein sequence ID" value="KAK3235810.1"/>
    <property type="molecule type" value="Genomic_DNA"/>
</dbReference>
<feature type="domain" description="Apple" evidence="2">
    <location>
        <begin position="68"/>
        <end position="96"/>
    </location>
</feature>
<evidence type="ECO:0000313" key="4">
    <source>
        <dbReference type="Proteomes" id="UP001190700"/>
    </source>
</evidence>
<evidence type="ECO:0000256" key="1">
    <source>
        <dbReference type="SAM" id="Phobius"/>
    </source>
</evidence>
<dbReference type="Gene3D" id="3.50.4.10">
    <property type="entry name" value="Hepatocyte Growth Factor"/>
    <property type="match status" value="1"/>
</dbReference>
<keyword evidence="1" id="KW-0812">Transmembrane</keyword>
<protein>
    <recommendedName>
        <fullName evidence="2">Apple domain-containing protein</fullName>
    </recommendedName>
</protein>
<keyword evidence="4" id="KW-1185">Reference proteome</keyword>
<dbReference type="PANTHER" id="PTHR46873">
    <property type="entry name" value="EXPRESSED PROTEIN"/>
    <property type="match status" value="1"/>
</dbReference>
<dbReference type="AlphaFoldDB" id="A0AAE0ER61"/>
<dbReference type="PANTHER" id="PTHR46873:SF1">
    <property type="entry name" value="EXPRESSED PROTEIN"/>
    <property type="match status" value="1"/>
</dbReference>
<name>A0AAE0ER61_9CHLO</name>
<dbReference type="InterPro" id="IPR043750">
    <property type="entry name" value="DUF5695"/>
</dbReference>
<feature type="domain" description="Apple" evidence="2">
    <location>
        <begin position="119"/>
        <end position="140"/>
    </location>
</feature>
<keyword evidence="1" id="KW-0472">Membrane</keyword>
<gene>
    <name evidence="3" type="ORF">CYMTET_54011</name>
</gene>
<evidence type="ECO:0000259" key="2">
    <source>
        <dbReference type="Pfam" id="PF14295"/>
    </source>
</evidence>
<feature type="domain" description="Apple" evidence="2">
    <location>
        <begin position="219"/>
        <end position="278"/>
    </location>
</feature>
<feature type="transmembrane region" description="Helical" evidence="1">
    <location>
        <begin position="12"/>
        <end position="33"/>
    </location>
</feature>
<proteinExistence type="predicted"/>
<organism evidence="3 4">
    <name type="scientific">Cymbomonas tetramitiformis</name>
    <dbReference type="NCBI Taxonomy" id="36881"/>
    <lineage>
        <taxon>Eukaryota</taxon>
        <taxon>Viridiplantae</taxon>
        <taxon>Chlorophyta</taxon>
        <taxon>Pyramimonadophyceae</taxon>
        <taxon>Pyramimonadales</taxon>
        <taxon>Pyramimonadaceae</taxon>
        <taxon>Cymbomonas</taxon>
    </lineage>
</organism>
<accession>A0AAE0ER61</accession>
<dbReference type="Proteomes" id="UP001190700">
    <property type="component" value="Unassembled WGS sequence"/>
</dbReference>
<comment type="caution">
    <text evidence="3">The sequence shown here is derived from an EMBL/GenBank/DDBJ whole genome shotgun (WGS) entry which is preliminary data.</text>
</comment>
<evidence type="ECO:0000313" key="3">
    <source>
        <dbReference type="EMBL" id="KAK3235810.1"/>
    </source>
</evidence>
<reference evidence="3 4" key="1">
    <citation type="journal article" date="2015" name="Genome Biol. Evol.">
        <title>Comparative Genomics of a Bacterivorous Green Alga Reveals Evolutionary Causalities and Consequences of Phago-Mixotrophic Mode of Nutrition.</title>
        <authorList>
            <person name="Burns J.A."/>
            <person name="Paasch A."/>
            <person name="Narechania A."/>
            <person name="Kim E."/>
        </authorList>
    </citation>
    <scope>NUCLEOTIDE SEQUENCE [LARGE SCALE GENOMIC DNA]</scope>
    <source>
        <strain evidence="3 4">PLY_AMNH</strain>
    </source>
</reference>
<dbReference type="Pfam" id="PF14295">
    <property type="entry name" value="PAN_4"/>
    <property type="match status" value="3"/>
</dbReference>
<keyword evidence="1" id="KW-1133">Transmembrane helix</keyword>
<dbReference type="InterPro" id="IPR003609">
    <property type="entry name" value="Pan_app"/>
</dbReference>
<sequence>MFPSVLALSLRKLLVASALVVVAIIFVGEYIYYHPLHLEVRHDHQLFHTSQEVGGLQTGPKCGALTHVEYDGFVVRWGSDHLMATPAACCEACANFTGALERSVAHPELKLPGAVELPCNAWVHCGEHECGDWQGQCWLKYIEDSDKPPVKNEGSRTPWTSGLMPHLARPYLERQNPLPSLHVDAADAVVQPVAEISAGRRGAGKSKLWTADCHSMPNTELDGFVVRWGSDHLLSSAAACCEACRAHRPLSAARPCNIWVFCGDKARCKEMYGQCWLKSDEGTVPNVQRSGEEVPWTSGMLQPTASEQLRREKATMRENGVMDLQSGTGLLVGLRQETGTIAHIGPLHEPGFSYVPPLQDKRVKLTPPTHLDRRAAGFHHFGDITFRARQPGRTAQPGGPPAWATYSTVPAIKNWGARLETSAPACVWQCTGASRSQQGLRMDPAGTMVELTTALSSRDPGAVREGPPVRVQRWMEERWLGDAKDGVRAVVMQWSLMNPSEGTEVELGSVGLSMPMNQDFSGRNLPNVATQCSFVEAYVGGHMGYVQVTKASGEGQVLLLVPQDGTSFEAWRPLEMEDATERSFTFEGHHEMLVHSKAYVEQEWTAAQPWNPGTGVRLPAGKGVNFTVAMLLADSVEDVESMLLRAGHAVAMGVPGTIVHADMTAAALYLRVPHALRVSQVRVEPKTALTVLPASDAASARMAPQWQRYRVVPTGFKGRARVIVHYTPANGSVAIGDVQAGAREQAVHYFLHEAATRVVRALGTLGSTRGWLNASVPDPWGRSPAFFGFDMQRNEKVMEEPRVCMSGLSDESGAGASLSMAMKQLGQPSREEVAKLEEYVHGTLFAGENGDRKRFLQDGHTYGARA</sequence>